<dbReference type="AlphaFoldDB" id="A0A383ADP1"/>
<protein>
    <recommendedName>
        <fullName evidence="3">Enoyl-CoA hydratase</fullName>
    </recommendedName>
</protein>
<dbReference type="CDD" id="cd06558">
    <property type="entry name" value="crotonase-like"/>
    <property type="match status" value="1"/>
</dbReference>
<dbReference type="InterPro" id="IPR029045">
    <property type="entry name" value="ClpP/crotonase-like_dom_sf"/>
</dbReference>
<dbReference type="PANTHER" id="PTHR43802">
    <property type="entry name" value="ENOYL-COA HYDRATASE"/>
    <property type="match status" value="1"/>
</dbReference>
<feature type="non-terminal residue" evidence="2">
    <location>
        <position position="115"/>
    </location>
</feature>
<dbReference type="Pfam" id="PF00378">
    <property type="entry name" value="ECH_1"/>
    <property type="match status" value="1"/>
</dbReference>
<sequence>MSLTYETNEHVALITIDREKALNSIDLDTWRELSESIERLNNEDDSWVGIITGAGEKAFCAGADLRTTIPRLIDDPVNKPYDEPPTIWRGQTATKPLIAAINGMALGGGLEIVLA</sequence>
<dbReference type="SUPFAM" id="SSF52096">
    <property type="entry name" value="ClpP/crotonase"/>
    <property type="match status" value="1"/>
</dbReference>
<reference evidence="2" key="1">
    <citation type="submission" date="2018-05" db="EMBL/GenBank/DDBJ databases">
        <authorList>
            <person name="Lanie J.A."/>
            <person name="Ng W.-L."/>
            <person name="Kazmierczak K.M."/>
            <person name="Andrzejewski T.M."/>
            <person name="Davidsen T.M."/>
            <person name="Wayne K.J."/>
            <person name="Tettelin H."/>
            <person name="Glass J.I."/>
            <person name="Rusch D."/>
            <person name="Podicherti R."/>
            <person name="Tsui H.-C.T."/>
            <person name="Winkler M.E."/>
        </authorList>
    </citation>
    <scope>NUCLEOTIDE SEQUENCE</scope>
</reference>
<proteinExistence type="inferred from homology"/>
<organism evidence="2">
    <name type="scientific">marine metagenome</name>
    <dbReference type="NCBI Taxonomy" id="408172"/>
    <lineage>
        <taxon>unclassified sequences</taxon>
        <taxon>metagenomes</taxon>
        <taxon>ecological metagenomes</taxon>
    </lineage>
</organism>
<dbReference type="PANTHER" id="PTHR43802:SF1">
    <property type="entry name" value="IP11341P-RELATED"/>
    <property type="match status" value="1"/>
</dbReference>
<comment type="similarity">
    <text evidence="1">Belongs to the enoyl-CoA hydratase/isomerase family.</text>
</comment>
<dbReference type="EMBL" id="UINC01191339">
    <property type="protein sequence ID" value="SVE05937.1"/>
    <property type="molecule type" value="Genomic_DNA"/>
</dbReference>
<gene>
    <name evidence="2" type="ORF">METZ01_LOCUS458791</name>
</gene>
<dbReference type="InterPro" id="IPR001753">
    <property type="entry name" value="Enoyl-CoA_hydra/iso"/>
</dbReference>
<evidence type="ECO:0008006" key="3">
    <source>
        <dbReference type="Google" id="ProtNLM"/>
    </source>
</evidence>
<evidence type="ECO:0000313" key="2">
    <source>
        <dbReference type="EMBL" id="SVE05937.1"/>
    </source>
</evidence>
<evidence type="ECO:0000256" key="1">
    <source>
        <dbReference type="ARBA" id="ARBA00005254"/>
    </source>
</evidence>
<accession>A0A383ADP1</accession>
<name>A0A383ADP1_9ZZZZ</name>
<dbReference type="Gene3D" id="3.90.226.10">
    <property type="entry name" value="2-enoyl-CoA Hydratase, Chain A, domain 1"/>
    <property type="match status" value="1"/>
</dbReference>